<feature type="transmembrane region" description="Helical" evidence="1">
    <location>
        <begin position="12"/>
        <end position="29"/>
    </location>
</feature>
<dbReference type="AlphaFoldDB" id="A0AAN6N894"/>
<keyword evidence="3" id="KW-1185">Reference proteome</keyword>
<proteinExistence type="predicted"/>
<evidence type="ECO:0000256" key="1">
    <source>
        <dbReference type="SAM" id="Phobius"/>
    </source>
</evidence>
<accession>A0AAN6N894</accession>
<organism evidence="2 3">
    <name type="scientific">Diplogelasinospora grovesii</name>
    <dbReference type="NCBI Taxonomy" id="303347"/>
    <lineage>
        <taxon>Eukaryota</taxon>
        <taxon>Fungi</taxon>
        <taxon>Dikarya</taxon>
        <taxon>Ascomycota</taxon>
        <taxon>Pezizomycotina</taxon>
        <taxon>Sordariomycetes</taxon>
        <taxon>Sordariomycetidae</taxon>
        <taxon>Sordariales</taxon>
        <taxon>Diplogelasinosporaceae</taxon>
        <taxon>Diplogelasinospora</taxon>
    </lineage>
</organism>
<reference evidence="3" key="1">
    <citation type="journal article" date="2023" name="Mol. Phylogenet. Evol.">
        <title>Genome-scale phylogeny and comparative genomics of the fungal order Sordariales.</title>
        <authorList>
            <person name="Hensen N."/>
            <person name="Bonometti L."/>
            <person name="Westerberg I."/>
            <person name="Brannstrom I.O."/>
            <person name="Guillou S."/>
            <person name="Cros-Aarteil S."/>
            <person name="Calhoun S."/>
            <person name="Haridas S."/>
            <person name="Kuo A."/>
            <person name="Mondo S."/>
            <person name="Pangilinan J."/>
            <person name="Riley R."/>
            <person name="LaButti K."/>
            <person name="Andreopoulos B."/>
            <person name="Lipzen A."/>
            <person name="Chen C."/>
            <person name="Yan M."/>
            <person name="Daum C."/>
            <person name="Ng V."/>
            <person name="Clum A."/>
            <person name="Steindorff A."/>
            <person name="Ohm R.A."/>
            <person name="Martin F."/>
            <person name="Silar P."/>
            <person name="Natvig D.O."/>
            <person name="Lalanne C."/>
            <person name="Gautier V."/>
            <person name="Ament-Velasquez S.L."/>
            <person name="Kruys A."/>
            <person name="Hutchinson M.I."/>
            <person name="Powell A.J."/>
            <person name="Barry K."/>
            <person name="Miller A.N."/>
            <person name="Grigoriev I.V."/>
            <person name="Debuchy R."/>
            <person name="Gladieux P."/>
            <person name="Hiltunen Thoren M."/>
            <person name="Johannesson H."/>
        </authorList>
    </citation>
    <scope>NUCLEOTIDE SEQUENCE [LARGE SCALE GENOMIC DNA]</scope>
    <source>
        <strain evidence="3">CBS 340.73</strain>
    </source>
</reference>
<keyword evidence="1" id="KW-1133">Transmembrane helix</keyword>
<protein>
    <submittedName>
        <fullName evidence="2">Uncharacterized protein</fullName>
    </submittedName>
</protein>
<keyword evidence="1" id="KW-0472">Membrane</keyword>
<gene>
    <name evidence="2" type="ORF">QBC46DRAFT_407686</name>
</gene>
<keyword evidence="1" id="KW-0812">Transmembrane</keyword>
<sequence length="111" mass="12397">MAETCIHSHCILLPIGTTGTQIIFALLFFHQGGNWAVYLLNTITISSMVREMLYGFLMGSDLVEDPIKRLAAVIALPRELKHLRKLFAARSRNNRFAQNSLAVALNEIPSN</sequence>
<name>A0AAN6N894_9PEZI</name>
<evidence type="ECO:0000313" key="2">
    <source>
        <dbReference type="EMBL" id="KAK3940989.1"/>
    </source>
</evidence>
<evidence type="ECO:0000313" key="3">
    <source>
        <dbReference type="Proteomes" id="UP001303473"/>
    </source>
</evidence>
<comment type="caution">
    <text evidence="2">The sequence shown here is derived from an EMBL/GenBank/DDBJ whole genome shotgun (WGS) entry which is preliminary data.</text>
</comment>
<dbReference type="Proteomes" id="UP001303473">
    <property type="component" value="Unassembled WGS sequence"/>
</dbReference>
<dbReference type="EMBL" id="MU853788">
    <property type="protein sequence ID" value="KAK3940989.1"/>
    <property type="molecule type" value="Genomic_DNA"/>
</dbReference>